<proteinExistence type="predicted"/>
<dbReference type="Pfam" id="PF07581">
    <property type="entry name" value="Glug"/>
    <property type="match status" value="1"/>
</dbReference>
<evidence type="ECO:0000256" key="3">
    <source>
        <dbReference type="ARBA" id="ARBA00022729"/>
    </source>
</evidence>
<sequence>MTKYNHATRSARLAAWLASTALALHPMAGMASDVLPAGGQVVSGSVAIGANGSAMTVTQGSDKAIVNWNGFSIGSGNSVNFVQPHASSAILNRVTGSTTSTIAGSLTGNGQVYLINPNGIAITPSGSVKVGGGFVASSLDMSNEDFLKGQYNFNGNGASAGVSNEGVITVGRGGYAALIGGTVRNDGLIAVPIGKVGLGSGEQATLDLSGDGFLQVAVPTKNGAEGDGALIENRGKISADGGTVVMQAATARNAARKAVNISGSIEANSISGGDGEIVIGGGEGGDLAVSGKIKATPDAGKGGKVTLTGKSIALKGATVDVSGAKGGGEVKIGGDKQGKGKTQRAETVSIDAASAIRADATQSGNGGNVVVWSDEFTSFTGLITALGAGSGKGGDVEVSGKAVLDYAGLTNLSGPGGFGTLLLDPYNLTISNAADSGMSGFSANADDSVLNVNTLTTALGSANVTVTTGIAGSDGAQAGTITVANTVQWSSGTQLILSAYGSVNVNSDIRADNGGSVLLRADNSGTGTGTVTFASGMKAYATGGVSIYYNPTSYTSPTDYSANAGAGTTLTAYMLVNTLQNLQDINDNLSGKYALGRDIDASATASWNTGAGFVPISDGSTPFTGSFDGQNHTITGLTIKRPSGSNIGLFGFNGNVVKNVGLINADITGQYTVGALAGYNGGTISGSYATGTVAGDGASSNGIGGLVGSNNGTISQSYASVAVSGGAFVGGLVGDNQTTIDQTYADGFVTGTESIGGLVGVNEGTLANSYATGDVSGAASVGGLVGANPGAIVNAYAVGSVNGTLAASTAALVGLNTGYTEKSFWNTTTSGQTTGAGGSRGYLVGLTTAEFQDTAAFKARLKGSNWDFTSTWAPPSSGYYPQLYALTPVVYVSSATYSSTYGDFTATARPVTRNGGPSAYVFGPAGDSLSLSGATITVDPLTKVGTLTVAMNGSSQAATSTGGVNYRVLYAGSATATVTKAPLEVTAAGTQVYGDASPTYSATITGWKNGQGDSNLNGLTYSTTVTATSNAGGSYKATASGGTLNGAAEGNYEISYVEGAVSVAARPITITANAQSMVYGDTAPTLTYTVGGSGLVW</sequence>
<dbReference type="Gene3D" id="2.160.20.10">
    <property type="entry name" value="Single-stranded right-handed beta-helix, Pectin lyase-like"/>
    <property type="match status" value="1"/>
</dbReference>
<dbReference type="InterPro" id="IPR012334">
    <property type="entry name" value="Pectin_lyas_fold"/>
</dbReference>
<dbReference type="SMART" id="SM00912">
    <property type="entry name" value="Haemagg_act"/>
    <property type="match status" value="1"/>
</dbReference>
<feature type="domain" description="Filamentous haemagglutinin FhaB/tRNA nuclease CdiA-like TPS" evidence="5">
    <location>
        <begin position="32"/>
        <end position="145"/>
    </location>
</feature>
<evidence type="ECO:0000313" key="7">
    <source>
        <dbReference type="Proteomes" id="UP001169006"/>
    </source>
</evidence>
<comment type="caution">
    <text evidence="6">The sequence shown here is derived from an EMBL/GenBank/DDBJ whole genome shotgun (WGS) entry which is preliminary data.</text>
</comment>
<dbReference type="InterPro" id="IPR011493">
    <property type="entry name" value="GLUG"/>
</dbReference>
<keyword evidence="3 4" id="KW-0732">Signal</keyword>
<reference evidence="6" key="2">
    <citation type="submission" date="2023-07" db="EMBL/GenBank/DDBJ databases">
        <authorList>
            <person name="Sun H."/>
        </authorList>
    </citation>
    <scope>NUCLEOTIDE SEQUENCE</scope>
    <source>
        <strain evidence="6">05753</strain>
    </source>
</reference>
<gene>
    <name evidence="6" type="ORF">Q2T52_15355</name>
</gene>
<dbReference type="PANTHER" id="PTHR12338">
    <property type="entry name" value="AUTOTRANSPORTER"/>
    <property type="match status" value="1"/>
</dbReference>
<dbReference type="NCBIfam" id="TIGR01901">
    <property type="entry name" value="adhes_NPXG"/>
    <property type="match status" value="1"/>
</dbReference>
<comment type="subcellular location">
    <subcellularLocation>
        <location evidence="1">Secreted</location>
    </subcellularLocation>
</comment>
<evidence type="ECO:0000256" key="4">
    <source>
        <dbReference type="SAM" id="SignalP"/>
    </source>
</evidence>
<dbReference type="Gene3D" id="2.160.20.110">
    <property type="match status" value="1"/>
</dbReference>
<name>A0ABT8SYC1_9HYPH</name>
<evidence type="ECO:0000256" key="1">
    <source>
        <dbReference type="ARBA" id="ARBA00004613"/>
    </source>
</evidence>
<feature type="signal peptide" evidence="4">
    <location>
        <begin position="1"/>
        <end position="31"/>
    </location>
</feature>
<dbReference type="SUPFAM" id="SSF51126">
    <property type="entry name" value="Pectin lyase-like"/>
    <property type="match status" value="1"/>
</dbReference>
<protein>
    <submittedName>
        <fullName evidence="6">Filamentous hemagglutinin N-terminal domain-containing protein</fullName>
    </submittedName>
</protein>
<dbReference type="RefSeq" id="WP_302077652.1">
    <property type="nucleotide sequence ID" value="NZ_JAUKWQ010000004.1"/>
</dbReference>
<keyword evidence="7" id="KW-1185">Reference proteome</keyword>
<dbReference type="InterPro" id="IPR050909">
    <property type="entry name" value="Bact_Autotransporter_VF"/>
</dbReference>
<dbReference type="Proteomes" id="UP001169006">
    <property type="component" value="Unassembled WGS sequence"/>
</dbReference>
<accession>A0ABT8SYC1</accession>
<feature type="chain" id="PRO_5046981718" evidence="4">
    <location>
        <begin position="32"/>
        <end position="1097"/>
    </location>
</feature>
<dbReference type="InterPro" id="IPR008638">
    <property type="entry name" value="FhaB/CdiA-like_TPS"/>
</dbReference>
<dbReference type="Pfam" id="PF05860">
    <property type="entry name" value="TPS"/>
    <property type="match status" value="1"/>
</dbReference>
<keyword evidence="2" id="KW-0964">Secreted</keyword>
<dbReference type="PANTHER" id="PTHR12338:SF8">
    <property type="entry name" value="HEME_HEMOPEXIN-BINDING PROTEIN"/>
    <property type="match status" value="1"/>
</dbReference>
<evidence type="ECO:0000256" key="2">
    <source>
        <dbReference type="ARBA" id="ARBA00022525"/>
    </source>
</evidence>
<evidence type="ECO:0000259" key="5">
    <source>
        <dbReference type="SMART" id="SM00912"/>
    </source>
</evidence>
<evidence type="ECO:0000313" key="6">
    <source>
        <dbReference type="EMBL" id="MDO1583464.1"/>
    </source>
</evidence>
<reference evidence="6" key="1">
    <citation type="journal article" date="2015" name="Int. J. Syst. Evol. Microbiol.">
        <title>Rhizobium oryzicola sp. nov., potential plant-growth-promoting endophytic bacteria isolated from rice roots.</title>
        <authorList>
            <person name="Zhang X.X."/>
            <person name="Gao J.S."/>
            <person name="Cao Y.H."/>
            <person name="Sheirdil R.A."/>
            <person name="Wang X.C."/>
            <person name="Zhang L."/>
        </authorList>
    </citation>
    <scope>NUCLEOTIDE SEQUENCE</scope>
    <source>
        <strain evidence="6">05753</strain>
    </source>
</reference>
<dbReference type="Pfam" id="PF18676">
    <property type="entry name" value="MBG_2"/>
    <property type="match status" value="1"/>
</dbReference>
<dbReference type="InterPro" id="IPR041286">
    <property type="entry name" value="MBG_2"/>
</dbReference>
<dbReference type="EMBL" id="JAUKWQ010000004">
    <property type="protein sequence ID" value="MDO1583464.1"/>
    <property type="molecule type" value="Genomic_DNA"/>
</dbReference>
<dbReference type="InterPro" id="IPR011050">
    <property type="entry name" value="Pectin_lyase_fold/virulence"/>
</dbReference>
<organism evidence="6 7">
    <name type="scientific">Rhizobium oryzicola</name>
    <dbReference type="NCBI Taxonomy" id="1232668"/>
    <lineage>
        <taxon>Bacteria</taxon>
        <taxon>Pseudomonadati</taxon>
        <taxon>Pseudomonadota</taxon>
        <taxon>Alphaproteobacteria</taxon>
        <taxon>Hyphomicrobiales</taxon>
        <taxon>Rhizobiaceae</taxon>
        <taxon>Rhizobium/Agrobacterium group</taxon>
        <taxon>Rhizobium</taxon>
    </lineage>
</organism>